<reference evidence="1 2" key="1">
    <citation type="submission" date="2016-10" db="EMBL/GenBank/DDBJ databases">
        <authorList>
            <person name="de Groot N.N."/>
        </authorList>
    </citation>
    <scope>NUCLEOTIDE SEQUENCE [LARGE SCALE GENOMIC DNA]</scope>
    <source>
        <strain evidence="1 2">Nm9</strain>
    </source>
</reference>
<evidence type="ECO:0000313" key="2">
    <source>
        <dbReference type="Proteomes" id="UP000181998"/>
    </source>
</evidence>
<protein>
    <submittedName>
        <fullName evidence="1">Uncharacterized protein</fullName>
    </submittedName>
</protein>
<gene>
    <name evidence="1" type="ORF">SAMN05421510_103031</name>
</gene>
<organism evidence="1 2">
    <name type="scientific">Nitrosomonas ureae</name>
    <dbReference type="NCBI Taxonomy" id="44577"/>
    <lineage>
        <taxon>Bacteria</taxon>
        <taxon>Pseudomonadati</taxon>
        <taxon>Pseudomonadota</taxon>
        <taxon>Betaproteobacteria</taxon>
        <taxon>Nitrosomonadales</taxon>
        <taxon>Nitrosomonadaceae</taxon>
        <taxon>Nitrosomonas</taxon>
    </lineage>
</organism>
<dbReference type="AlphaFoldDB" id="A0A1H9EDY1"/>
<proteinExistence type="predicted"/>
<dbReference type="Proteomes" id="UP000181998">
    <property type="component" value="Unassembled WGS sequence"/>
</dbReference>
<sequence>MPMQLEHIFTRVRMRPRKVKYNTLIDNLSLGIEKLTEASMAWSGELAEDYLGEFF</sequence>
<name>A0A1H9EDY1_9PROT</name>
<dbReference type="EMBL" id="FOFX01000030">
    <property type="protein sequence ID" value="SEQ23871.1"/>
    <property type="molecule type" value="Genomic_DNA"/>
</dbReference>
<accession>A0A1H9EDY1</accession>
<evidence type="ECO:0000313" key="1">
    <source>
        <dbReference type="EMBL" id="SEQ23871.1"/>
    </source>
</evidence>